<keyword evidence="8" id="KW-1185">Reference proteome</keyword>
<evidence type="ECO:0000256" key="6">
    <source>
        <dbReference type="SAM" id="MobiDB-lite"/>
    </source>
</evidence>
<dbReference type="AlphaFoldDB" id="A0A091KK31"/>
<reference evidence="7 8" key="1">
    <citation type="submission" date="2014-04" db="EMBL/GenBank/DDBJ databases">
        <title>Genome evolution of avian class.</title>
        <authorList>
            <person name="Zhang G."/>
            <person name="Li C."/>
        </authorList>
    </citation>
    <scope>NUCLEOTIDE SEQUENCE [LARGE SCALE GENOMIC DNA]</scope>
    <source>
        <strain evidence="7">BGI_N325</strain>
    </source>
</reference>
<dbReference type="GO" id="GO:0010494">
    <property type="term" value="C:cytoplasmic stress granule"/>
    <property type="evidence" value="ECO:0007669"/>
    <property type="project" value="UniProtKB-SubCell"/>
</dbReference>
<evidence type="ECO:0000256" key="1">
    <source>
        <dbReference type="ARBA" id="ARBA00004123"/>
    </source>
</evidence>
<feature type="region of interest" description="Disordered" evidence="6">
    <location>
        <begin position="1"/>
        <end position="27"/>
    </location>
</feature>
<gene>
    <name evidence="7" type="ORF">N325_03726</name>
</gene>
<comment type="similarity">
    <text evidence="3">Belongs to the MCRIP family.</text>
</comment>
<evidence type="ECO:0000313" key="7">
    <source>
        <dbReference type="EMBL" id="KFP28174.1"/>
    </source>
</evidence>
<dbReference type="EMBL" id="KK531574">
    <property type="protein sequence ID" value="KFP28174.1"/>
    <property type="molecule type" value="Genomic_DNA"/>
</dbReference>
<organism evidence="7 8">
    <name type="scientific">Colius striatus</name>
    <name type="common">Speckled mousebird</name>
    <dbReference type="NCBI Taxonomy" id="57412"/>
    <lineage>
        <taxon>Eukaryota</taxon>
        <taxon>Metazoa</taxon>
        <taxon>Chordata</taxon>
        <taxon>Craniata</taxon>
        <taxon>Vertebrata</taxon>
        <taxon>Euteleostomi</taxon>
        <taxon>Archelosauria</taxon>
        <taxon>Archosauria</taxon>
        <taxon>Dinosauria</taxon>
        <taxon>Saurischia</taxon>
        <taxon>Theropoda</taxon>
        <taxon>Coelurosauria</taxon>
        <taxon>Aves</taxon>
        <taxon>Neognathae</taxon>
        <taxon>Neoaves</taxon>
        <taxon>Telluraves</taxon>
        <taxon>Coraciimorphae</taxon>
        <taxon>Coliiformes</taxon>
        <taxon>Coliidae</taxon>
        <taxon>Colius</taxon>
    </lineage>
</organism>
<name>A0A091KK31_COLST</name>
<keyword evidence="4" id="KW-0963">Cytoplasm</keyword>
<evidence type="ECO:0000313" key="8">
    <source>
        <dbReference type="Proteomes" id="UP000053615"/>
    </source>
</evidence>
<dbReference type="Proteomes" id="UP000053615">
    <property type="component" value="Unassembled WGS sequence"/>
</dbReference>
<feature type="non-terminal residue" evidence="7">
    <location>
        <position position="1"/>
    </location>
</feature>
<dbReference type="Pfam" id="PF14799">
    <property type="entry name" value="FAM195"/>
    <property type="match status" value="1"/>
</dbReference>
<comment type="subcellular location">
    <subcellularLocation>
        <location evidence="2">Cytoplasm</location>
        <location evidence="2">Stress granule</location>
    </subcellularLocation>
    <subcellularLocation>
        <location evidence="1">Nucleus</location>
    </subcellularLocation>
</comment>
<keyword evidence="5" id="KW-0539">Nucleus</keyword>
<evidence type="ECO:0000256" key="5">
    <source>
        <dbReference type="ARBA" id="ARBA00023242"/>
    </source>
</evidence>
<feature type="non-terminal residue" evidence="7">
    <location>
        <position position="91"/>
    </location>
</feature>
<dbReference type="InterPro" id="IPR029428">
    <property type="entry name" value="MCRIP"/>
</dbReference>
<proteinExistence type="inferred from homology"/>
<protein>
    <submittedName>
        <fullName evidence="7">Protein FAM195B</fullName>
    </submittedName>
</protein>
<sequence>SPVSHMACNGQRSGSLHSPGAGTKVPAHEDNRHFIYKAWQRMECDLNSQTGSECNLAKDHVEKMASPTLKAFKPVNLGALKSKKTQDAETS</sequence>
<evidence type="ECO:0000256" key="2">
    <source>
        <dbReference type="ARBA" id="ARBA00004210"/>
    </source>
</evidence>
<evidence type="ECO:0000256" key="3">
    <source>
        <dbReference type="ARBA" id="ARBA00010821"/>
    </source>
</evidence>
<evidence type="ECO:0000256" key="4">
    <source>
        <dbReference type="ARBA" id="ARBA00022490"/>
    </source>
</evidence>
<dbReference type="GO" id="GO:0005634">
    <property type="term" value="C:nucleus"/>
    <property type="evidence" value="ECO:0007669"/>
    <property type="project" value="UniProtKB-SubCell"/>
</dbReference>
<accession>A0A091KK31</accession>